<evidence type="ECO:0008006" key="4">
    <source>
        <dbReference type="Google" id="ProtNLM"/>
    </source>
</evidence>
<dbReference type="OMA" id="VNHWSGG"/>
<feature type="chain" id="PRO_5008905371" description="Diacylglycerol O-acyltransferase" evidence="1">
    <location>
        <begin position="20"/>
        <end position="495"/>
    </location>
</feature>
<dbReference type="Proteomes" id="UP000094527">
    <property type="component" value="Unassembled WGS sequence"/>
</dbReference>
<feature type="signal peptide" evidence="1">
    <location>
        <begin position="1"/>
        <end position="19"/>
    </location>
</feature>
<keyword evidence="3" id="KW-1185">Reference proteome</keyword>
<name>A0A1D2NCW2_ORCCI</name>
<organism evidence="2 3">
    <name type="scientific">Orchesella cincta</name>
    <name type="common">Springtail</name>
    <name type="synonym">Podura cincta</name>
    <dbReference type="NCBI Taxonomy" id="48709"/>
    <lineage>
        <taxon>Eukaryota</taxon>
        <taxon>Metazoa</taxon>
        <taxon>Ecdysozoa</taxon>
        <taxon>Arthropoda</taxon>
        <taxon>Hexapoda</taxon>
        <taxon>Collembola</taxon>
        <taxon>Entomobryomorpha</taxon>
        <taxon>Entomobryoidea</taxon>
        <taxon>Orchesellidae</taxon>
        <taxon>Orchesellinae</taxon>
        <taxon>Orchesella</taxon>
    </lineage>
</organism>
<dbReference type="GO" id="GO:0005886">
    <property type="term" value="C:plasma membrane"/>
    <property type="evidence" value="ECO:0007669"/>
    <property type="project" value="TreeGrafter"/>
</dbReference>
<sequence length="495" mass="57364">PLVLLLFLWKKCVIFVAYRVDKNLHATDPNDTYFSVGDTNKVPIVNVAQIWRVDGELDIHEFRSHFHSLFFSESAESRTNYLNLHCYLKHFGGYVFKRSVDHINLEEQIVMRQMPEGETLQTFIVKWMLRENFENGKPLWQVVLLHLPSYEPTSESNMETVVLLKMHHCLTDGYGFIHIVDKLTGNTSPYLVAHENESWFQMVKANFFGPKTLMDYVIDVARTPDLFYPLKDRKNAEWFMSLNTLDMEKVKDVRRRTKAHFISVMMTLMIGALRRYLLDTYGKDKQIPNNIWTANSLPWPGHPRNRLVNHWSGGVFKVPFETDDPLERLCGTEKFFKFFHDMEMHKTVKRLIIPVTWCLPSPLMRWGHSLDLYYFRYSNAFASLLLSDSPHFMLGKRVKKLYLPLGIKDAVPTSVLFGVSSSHSGQMDLSILASSEVVSCQEELDKIATVYFSQELEQLRQNIDDRLIVILEKETCISCPEKETANCANGNANGT</sequence>
<dbReference type="EMBL" id="LJIJ01000087">
    <property type="protein sequence ID" value="ODN03079.1"/>
    <property type="molecule type" value="Genomic_DNA"/>
</dbReference>
<proteinExistence type="predicted"/>
<dbReference type="OrthoDB" id="619536at2759"/>
<dbReference type="InterPro" id="IPR045034">
    <property type="entry name" value="O-acyltransferase_WSD1-like"/>
</dbReference>
<feature type="non-terminal residue" evidence="2">
    <location>
        <position position="1"/>
    </location>
</feature>
<comment type="caution">
    <text evidence="2">The sequence shown here is derived from an EMBL/GenBank/DDBJ whole genome shotgun (WGS) entry which is preliminary data.</text>
</comment>
<dbReference type="GO" id="GO:0019432">
    <property type="term" value="P:triglyceride biosynthetic process"/>
    <property type="evidence" value="ECO:0007669"/>
    <property type="project" value="TreeGrafter"/>
</dbReference>
<gene>
    <name evidence="2" type="ORF">Ocin01_03602</name>
</gene>
<dbReference type="PANTHER" id="PTHR31650">
    <property type="entry name" value="O-ACYLTRANSFERASE (WSD1-LIKE) FAMILY PROTEIN"/>
    <property type="match status" value="1"/>
</dbReference>
<protein>
    <recommendedName>
        <fullName evidence="4">Diacylglycerol O-acyltransferase</fullName>
    </recommendedName>
</protein>
<accession>A0A1D2NCW2</accession>
<evidence type="ECO:0000256" key="1">
    <source>
        <dbReference type="SAM" id="SignalP"/>
    </source>
</evidence>
<reference evidence="2 3" key="1">
    <citation type="journal article" date="2016" name="Genome Biol. Evol.">
        <title>Gene Family Evolution Reflects Adaptation to Soil Environmental Stressors in the Genome of the Collembolan Orchesella cincta.</title>
        <authorList>
            <person name="Faddeeva-Vakhrusheva A."/>
            <person name="Derks M.F."/>
            <person name="Anvar S.Y."/>
            <person name="Agamennone V."/>
            <person name="Suring W."/>
            <person name="Smit S."/>
            <person name="van Straalen N.M."/>
            <person name="Roelofs D."/>
        </authorList>
    </citation>
    <scope>NUCLEOTIDE SEQUENCE [LARGE SCALE GENOMIC DNA]</scope>
    <source>
        <tissue evidence="2">Mixed pool</tissue>
    </source>
</reference>
<keyword evidence="1" id="KW-0732">Signal</keyword>
<evidence type="ECO:0000313" key="2">
    <source>
        <dbReference type="EMBL" id="ODN03079.1"/>
    </source>
</evidence>
<dbReference type="AlphaFoldDB" id="A0A1D2NCW2"/>
<evidence type="ECO:0000313" key="3">
    <source>
        <dbReference type="Proteomes" id="UP000094527"/>
    </source>
</evidence>
<dbReference type="PANTHER" id="PTHR31650:SF1">
    <property type="entry name" value="WAX ESTER SYNTHASE_DIACYLGLYCEROL ACYLTRANSFERASE 4-RELATED"/>
    <property type="match status" value="1"/>
</dbReference>
<dbReference type="GO" id="GO:0008374">
    <property type="term" value="F:O-acyltransferase activity"/>
    <property type="evidence" value="ECO:0007669"/>
    <property type="project" value="InterPro"/>
</dbReference>